<dbReference type="AlphaFoldDB" id="A0A0A0J488"/>
<reference evidence="1 2" key="1">
    <citation type="submission" date="2013-08" db="EMBL/GenBank/DDBJ databases">
        <title>The genome sequence of Knoellia sinensis.</title>
        <authorList>
            <person name="Zhu W."/>
            <person name="Wang G."/>
        </authorList>
    </citation>
    <scope>NUCLEOTIDE SEQUENCE [LARGE SCALE GENOMIC DNA]</scope>
    <source>
        <strain evidence="1 2">KCTC 19936</strain>
    </source>
</reference>
<keyword evidence="2" id="KW-1185">Reference proteome</keyword>
<evidence type="ECO:0000313" key="1">
    <source>
        <dbReference type="EMBL" id="KGN32185.1"/>
    </source>
</evidence>
<name>A0A0A0J488_9MICO</name>
<accession>A0A0A0J488</accession>
<dbReference type="EMBL" id="AVPJ01000008">
    <property type="protein sequence ID" value="KGN32185.1"/>
    <property type="molecule type" value="Genomic_DNA"/>
</dbReference>
<organism evidence="1 2">
    <name type="scientific">Knoellia sinensis KCTC 19936</name>
    <dbReference type="NCBI Taxonomy" id="1385520"/>
    <lineage>
        <taxon>Bacteria</taxon>
        <taxon>Bacillati</taxon>
        <taxon>Actinomycetota</taxon>
        <taxon>Actinomycetes</taxon>
        <taxon>Micrococcales</taxon>
        <taxon>Intrasporangiaceae</taxon>
        <taxon>Knoellia</taxon>
    </lineage>
</organism>
<dbReference type="RefSeq" id="WP_035916443.1">
    <property type="nucleotide sequence ID" value="NZ_AVPJ01000008.1"/>
</dbReference>
<proteinExistence type="predicted"/>
<evidence type="ECO:0000313" key="2">
    <source>
        <dbReference type="Proteomes" id="UP000030002"/>
    </source>
</evidence>
<gene>
    <name evidence="1" type="ORF">N802_11035</name>
</gene>
<dbReference type="Proteomes" id="UP000030002">
    <property type="component" value="Unassembled WGS sequence"/>
</dbReference>
<comment type="caution">
    <text evidence="1">The sequence shown here is derived from an EMBL/GenBank/DDBJ whole genome shotgun (WGS) entry which is preliminary data.</text>
</comment>
<protein>
    <submittedName>
        <fullName evidence="1">Uncharacterized protein</fullName>
    </submittedName>
</protein>
<sequence>MSANATTAFEDRLHRVAVDFILPTGLDVDMAVGLAEDMVASGVEGAGTVAVATLARDSWVSDAEQPVREMLAEHGIDVPQPDDEQNEYQVLLRAFGYLGLPLHNFEGLFYVQIPTWNDQGPLDRALVTMLDRRDHETTPQARAAVEQEMRDTVRSHVALRWSRDGSSP</sequence>
<dbReference type="eggNOG" id="ENOG50321PB">
    <property type="taxonomic scope" value="Bacteria"/>
</dbReference>
<dbReference type="OrthoDB" id="3827931at2"/>